<reference evidence="2 3" key="1">
    <citation type="submission" date="2019-10" db="EMBL/GenBank/DDBJ databases">
        <title>A soil myxobacterium in the family Polyangiaceae.</title>
        <authorList>
            <person name="Li Y."/>
            <person name="Wang J."/>
        </authorList>
    </citation>
    <scope>NUCLEOTIDE SEQUENCE [LARGE SCALE GENOMIC DNA]</scope>
    <source>
        <strain evidence="2 3">DSM 14734</strain>
    </source>
</reference>
<dbReference type="Pfam" id="PF07238">
    <property type="entry name" value="PilZ"/>
    <property type="match status" value="1"/>
</dbReference>
<sequence length="130" mass="14786">MSDRRSTGGRAAIELNVEYKRLNTFFADYTRNISKGGTFIRTDRPLDVNTEFVFALSIKNLAEPLRLRGRVKWIVRPVDATPDSPAGMGIEFQYNDDKERRETEAIVERLMANELGEELAGKLLGHKPNM</sequence>
<gene>
    <name evidence="2" type="ORF">GF068_33240</name>
</gene>
<evidence type="ECO:0000313" key="3">
    <source>
        <dbReference type="Proteomes" id="UP000440224"/>
    </source>
</evidence>
<dbReference type="Proteomes" id="UP000440224">
    <property type="component" value="Unassembled WGS sequence"/>
</dbReference>
<keyword evidence="3" id="KW-1185">Reference proteome</keyword>
<organism evidence="2 3">
    <name type="scientific">Polyangium spumosum</name>
    <dbReference type="NCBI Taxonomy" id="889282"/>
    <lineage>
        <taxon>Bacteria</taxon>
        <taxon>Pseudomonadati</taxon>
        <taxon>Myxococcota</taxon>
        <taxon>Polyangia</taxon>
        <taxon>Polyangiales</taxon>
        <taxon>Polyangiaceae</taxon>
        <taxon>Polyangium</taxon>
    </lineage>
</organism>
<proteinExistence type="predicted"/>
<evidence type="ECO:0000313" key="2">
    <source>
        <dbReference type="EMBL" id="MRG96752.1"/>
    </source>
</evidence>
<dbReference type="GO" id="GO:0035438">
    <property type="term" value="F:cyclic-di-GMP binding"/>
    <property type="evidence" value="ECO:0007669"/>
    <property type="project" value="InterPro"/>
</dbReference>
<dbReference type="Gene3D" id="2.40.10.220">
    <property type="entry name" value="predicted glycosyltransferase like domains"/>
    <property type="match status" value="1"/>
</dbReference>
<name>A0A6N7PWZ4_9BACT</name>
<feature type="domain" description="PilZ" evidence="1">
    <location>
        <begin position="11"/>
        <end position="108"/>
    </location>
</feature>
<dbReference type="InterPro" id="IPR011752">
    <property type="entry name" value="PilV_Myxo-type"/>
</dbReference>
<protein>
    <submittedName>
        <fullName evidence="2">TIGR02266 family protein</fullName>
    </submittedName>
</protein>
<dbReference type="EMBL" id="WJIE01000013">
    <property type="protein sequence ID" value="MRG96752.1"/>
    <property type="molecule type" value="Genomic_DNA"/>
</dbReference>
<comment type="caution">
    <text evidence="2">The sequence shown here is derived from an EMBL/GenBank/DDBJ whole genome shotgun (WGS) entry which is preliminary data.</text>
</comment>
<dbReference type="NCBIfam" id="TIGR02266">
    <property type="entry name" value="gmx_TIGR02266"/>
    <property type="match status" value="1"/>
</dbReference>
<dbReference type="RefSeq" id="WP_338046672.1">
    <property type="nucleotide sequence ID" value="NZ_WJIE01000013.1"/>
</dbReference>
<dbReference type="AlphaFoldDB" id="A0A6N7PWZ4"/>
<evidence type="ECO:0000259" key="1">
    <source>
        <dbReference type="Pfam" id="PF07238"/>
    </source>
</evidence>
<accession>A0A6N7PWZ4</accession>
<dbReference type="InterPro" id="IPR009875">
    <property type="entry name" value="PilZ_domain"/>
</dbReference>